<accession>A0A953LCH1</accession>
<evidence type="ECO:0000313" key="4">
    <source>
        <dbReference type="Proteomes" id="UP000753961"/>
    </source>
</evidence>
<dbReference type="AlphaFoldDB" id="A0A953LCH1"/>
<protein>
    <submittedName>
        <fullName evidence="3">VCBS repeat-containing protein</fullName>
    </submittedName>
</protein>
<dbReference type="PANTHER" id="PTHR16026">
    <property type="entry name" value="CARTILAGE ACIDIC PROTEIN 1"/>
    <property type="match status" value="1"/>
</dbReference>
<comment type="caution">
    <text evidence="3">The sequence shown here is derived from an EMBL/GenBank/DDBJ whole genome shotgun (WGS) entry which is preliminary data.</text>
</comment>
<keyword evidence="4" id="KW-1185">Reference proteome</keyword>
<feature type="domain" description="ASPIC/UnbV" evidence="2">
    <location>
        <begin position="512"/>
        <end position="579"/>
    </location>
</feature>
<dbReference type="InterPro" id="IPR013517">
    <property type="entry name" value="FG-GAP"/>
</dbReference>
<dbReference type="PANTHER" id="PTHR16026:SF0">
    <property type="entry name" value="CARTILAGE ACIDIC PROTEIN 1"/>
    <property type="match status" value="1"/>
</dbReference>
<keyword evidence="1" id="KW-0732">Signal</keyword>
<dbReference type="Proteomes" id="UP000753961">
    <property type="component" value="Unassembled WGS sequence"/>
</dbReference>
<dbReference type="InterPro" id="IPR028994">
    <property type="entry name" value="Integrin_alpha_N"/>
</dbReference>
<dbReference type="SUPFAM" id="SSF69318">
    <property type="entry name" value="Integrin alpha N-terminal domain"/>
    <property type="match status" value="3"/>
</dbReference>
<name>A0A953LCH1_9BACT</name>
<evidence type="ECO:0000313" key="3">
    <source>
        <dbReference type="EMBL" id="MBY5959501.1"/>
    </source>
</evidence>
<sequence>MTACNKSPDTLFSQLSPRQSNITFKNTLKETEEFNVLKYTYFYNGGGVAIGDVNNDGKPDIYFTGNMVASHLYINQGELKFENRAAEAGVEAAGLWNTGVTMVDINQDGWLDIYVCRSAAASADARRNLLFINDGIDDDGQVHFTESAAEYGLDDPSYSTQAIFFDYDRDGDLDMYLLNHSVPEYANFTADIEQLKKQNNPHFSDKLYENQGGNFVDVSEQAGLINNVLGFGLGVAVSDFNGDGWPDIYVSNDFNEEDYLYINQADGTFREDLRFWMDYTSLFSMGSDVGDVNNDGLMDILSLDMLPQDNYRIKLTSGADNYKKYKLLLDRNFYRQHMRNMLQLNQGNNRFQEIGQMAGISNSDWSWAALMADYDLDGWPDVFVTNGYARDYTNMDFLNYAMHFKMENPEVREQDIPVSQMINHMPQINVANKMYQNKGSIQFEDVSSSWGFSEPEMSNGAGYADLDGDGDLDLVINNVNSKASIYINHSREKNKTHFLGIRPLLTEGALPAIGSEVTIHINDEKMVRELYLSRGFQSSVEPILHFGLGTRTKIDSLIVRWPQGERERFKLDSVDQYYTLIKGEGVNHAQSINKESSVGPYFISDSVLNFTHREDLFNDFDVQGLLPRFYSRKGPAMVHGDLNGDGISDVLIGGGPGQSASYFPGKPGGGFLAERTIPAFEKDAHLEDVAVAMADFDGDGDLDVIIASGGNRYQAGDERYALRYYENRGNDTFERNKSFPEVYRDATCLVTGDFNENGRIDILLGGGYKAREYPVAGGNMVIWNRGNDSWEMDHEVPFSDYHCMDGAWQDVDGDGQNEVILGGEWEPIQMWNYTNSGWELTGESAHKGLVSSLHVVNLDDDPELEIIVGNWGENSAFTASSDQPLVLYHGDFDENGTIDPVLSYYVEGTSYPFVSRDDLTGQLAYMKKVLPNYHTYGEMSMEDLLEHLGKYTADSVQMLSTHILDYQNGHWETIRLPWEAQVAPVFAIATVDIDRDGYQDIILAGNSRYNRVKIGEMEANHGVILRNQGGLDFQTVSPVEGGLNLSGEVRSATKYLSSSGTYLFFGVNDGAVRGYRMR</sequence>
<dbReference type="Pfam" id="PF13517">
    <property type="entry name" value="FG-GAP_3"/>
    <property type="match status" value="4"/>
</dbReference>
<evidence type="ECO:0000256" key="1">
    <source>
        <dbReference type="ARBA" id="ARBA00022729"/>
    </source>
</evidence>
<gene>
    <name evidence="3" type="ORF">KUV50_15220</name>
</gene>
<dbReference type="EMBL" id="JAHVHU010000015">
    <property type="protein sequence ID" value="MBY5959501.1"/>
    <property type="molecule type" value="Genomic_DNA"/>
</dbReference>
<dbReference type="Pfam" id="PF07593">
    <property type="entry name" value="UnbV_ASPIC"/>
    <property type="match status" value="1"/>
</dbReference>
<dbReference type="InterPro" id="IPR011519">
    <property type="entry name" value="UnbV_ASPIC"/>
</dbReference>
<reference evidence="3" key="1">
    <citation type="submission" date="2021-06" db="EMBL/GenBank/DDBJ databases">
        <title>44 bacteria genomes isolated from Dapeng, Shenzhen.</title>
        <authorList>
            <person name="Zheng W."/>
            <person name="Yu S."/>
            <person name="Huang Y."/>
        </authorList>
    </citation>
    <scope>NUCLEOTIDE SEQUENCE</scope>
    <source>
        <strain evidence="3">DP5N28-2</strain>
    </source>
</reference>
<proteinExistence type="predicted"/>
<organism evidence="3 4">
    <name type="scientific">Membranihabitans marinus</name>
    <dbReference type="NCBI Taxonomy" id="1227546"/>
    <lineage>
        <taxon>Bacteria</taxon>
        <taxon>Pseudomonadati</taxon>
        <taxon>Bacteroidota</taxon>
        <taxon>Saprospiria</taxon>
        <taxon>Saprospirales</taxon>
        <taxon>Saprospiraceae</taxon>
        <taxon>Membranihabitans</taxon>
    </lineage>
</organism>
<dbReference type="InterPro" id="IPR027039">
    <property type="entry name" value="Crtac1"/>
</dbReference>
<evidence type="ECO:0000259" key="2">
    <source>
        <dbReference type="Pfam" id="PF07593"/>
    </source>
</evidence>
<dbReference type="Gene3D" id="2.130.10.130">
    <property type="entry name" value="Integrin alpha, N-terminal"/>
    <property type="match status" value="3"/>
</dbReference>